<dbReference type="Proteomes" id="UP001219525">
    <property type="component" value="Unassembled WGS sequence"/>
</dbReference>
<dbReference type="PROSITE" id="PS00893">
    <property type="entry name" value="NUDIX_BOX"/>
    <property type="match status" value="1"/>
</dbReference>
<dbReference type="EMBL" id="JARJCW010000079">
    <property type="protein sequence ID" value="KAJ7197290.1"/>
    <property type="molecule type" value="Genomic_DNA"/>
</dbReference>
<reference evidence="3" key="1">
    <citation type="submission" date="2023-03" db="EMBL/GenBank/DDBJ databases">
        <title>Massive genome expansion in bonnet fungi (Mycena s.s.) driven by repeated elements and novel gene families across ecological guilds.</title>
        <authorList>
            <consortium name="Lawrence Berkeley National Laboratory"/>
            <person name="Harder C.B."/>
            <person name="Miyauchi S."/>
            <person name="Viragh M."/>
            <person name="Kuo A."/>
            <person name="Thoen E."/>
            <person name="Andreopoulos B."/>
            <person name="Lu D."/>
            <person name="Skrede I."/>
            <person name="Drula E."/>
            <person name="Henrissat B."/>
            <person name="Morin E."/>
            <person name="Kohler A."/>
            <person name="Barry K."/>
            <person name="LaButti K."/>
            <person name="Morin E."/>
            <person name="Salamov A."/>
            <person name="Lipzen A."/>
            <person name="Mereny Z."/>
            <person name="Hegedus B."/>
            <person name="Baldrian P."/>
            <person name="Stursova M."/>
            <person name="Weitz H."/>
            <person name="Taylor A."/>
            <person name="Grigoriev I.V."/>
            <person name="Nagy L.G."/>
            <person name="Martin F."/>
            <person name="Kauserud H."/>
        </authorList>
    </citation>
    <scope>NUCLEOTIDE SEQUENCE</scope>
    <source>
        <strain evidence="3">9144</strain>
    </source>
</reference>
<dbReference type="PANTHER" id="PTHR11839:SF1">
    <property type="entry name" value="ADP-SUGAR PYROPHOSPHATASE"/>
    <property type="match status" value="1"/>
</dbReference>
<accession>A0AAD6Y218</accession>
<name>A0AAD6Y218_9AGAR</name>
<dbReference type="SUPFAM" id="SSF55811">
    <property type="entry name" value="Nudix"/>
    <property type="match status" value="1"/>
</dbReference>
<dbReference type="GO" id="GO:0005634">
    <property type="term" value="C:nucleus"/>
    <property type="evidence" value="ECO:0007669"/>
    <property type="project" value="TreeGrafter"/>
</dbReference>
<dbReference type="InterPro" id="IPR000086">
    <property type="entry name" value="NUDIX_hydrolase_dom"/>
</dbReference>
<dbReference type="AlphaFoldDB" id="A0AAD6Y218"/>
<evidence type="ECO:0000313" key="3">
    <source>
        <dbReference type="EMBL" id="KAJ7197290.1"/>
    </source>
</evidence>
<comment type="caution">
    <text evidence="3">The sequence shown here is derived from an EMBL/GenBank/DDBJ whole genome shotgun (WGS) entry which is preliminary data.</text>
</comment>
<keyword evidence="4" id="KW-1185">Reference proteome</keyword>
<organism evidence="3 4">
    <name type="scientific">Mycena pura</name>
    <dbReference type="NCBI Taxonomy" id="153505"/>
    <lineage>
        <taxon>Eukaryota</taxon>
        <taxon>Fungi</taxon>
        <taxon>Dikarya</taxon>
        <taxon>Basidiomycota</taxon>
        <taxon>Agaricomycotina</taxon>
        <taxon>Agaricomycetes</taxon>
        <taxon>Agaricomycetidae</taxon>
        <taxon>Agaricales</taxon>
        <taxon>Marasmiineae</taxon>
        <taxon>Mycenaceae</taxon>
        <taxon>Mycena</taxon>
    </lineage>
</organism>
<dbReference type="GO" id="GO:0047631">
    <property type="term" value="F:ADP-ribose diphosphatase activity"/>
    <property type="evidence" value="ECO:0007669"/>
    <property type="project" value="TreeGrafter"/>
</dbReference>
<dbReference type="InterPro" id="IPR020084">
    <property type="entry name" value="NUDIX_hydrolase_CS"/>
</dbReference>
<dbReference type="PROSITE" id="PS51462">
    <property type="entry name" value="NUDIX"/>
    <property type="match status" value="1"/>
</dbReference>
<gene>
    <name evidence="3" type="ORF">GGX14DRAFT_375065</name>
</gene>
<protein>
    <submittedName>
        <fullName evidence="3">NUDIX hydrolase domain-like protein</fullName>
    </submittedName>
</protein>
<keyword evidence="1 3" id="KW-0378">Hydrolase</keyword>
<evidence type="ECO:0000313" key="4">
    <source>
        <dbReference type="Proteomes" id="UP001219525"/>
    </source>
</evidence>
<dbReference type="Pfam" id="PF00293">
    <property type="entry name" value="NUDIX"/>
    <property type="match status" value="1"/>
</dbReference>
<proteinExistence type="predicted"/>
<sequence>MSSAPAVISSVSLSTSEAKWLVLKKLTYRDAEGKERFWECAERTTRKSSGIDAVAVLALIRSKTNAFPISTIVIEQYRPPIDKFIIVENILRQCLGLIDDGETPEQAAIRELEEETGFKATSVVEATPVVVADPGMTNANMKLVVVCVDLADKMETPRQKLDAGEFIVKRVVEIAKLNDELKEYDAKGFVVDAKLAHWAAGYEMARRIAAGEFA</sequence>
<evidence type="ECO:0000259" key="2">
    <source>
        <dbReference type="PROSITE" id="PS51462"/>
    </source>
</evidence>
<dbReference type="PANTHER" id="PTHR11839">
    <property type="entry name" value="UDP/ADP-SUGAR PYROPHOSPHATASE"/>
    <property type="match status" value="1"/>
</dbReference>
<evidence type="ECO:0000256" key="1">
    <source>
        <dbReference type="ARBA" id="ARBA00022801"/>
    </source>
</evidence>
<dbReference type="CDD" id="cd18888">
    <property type="entry name" value="NUDIX_ADPRase_Nudt5"/>
    <property type="match status" value="1"/>
</dbReference>
<dbReference type="InterPro" id="IPR015797">
    <property type="entry name" value="NUDIX_hydrolase-like_dom_sf"/>
</dbReference>
<dbReference type="GO" id="GO:0006753">
    <property type="term" value="P:nucleoside phosphate metabolic process"/>
    <property type="evidence" value="ECO:0007669"/>
    <property type="project" value="TreeGrafter"/>
</dbReference>
<dbReference type="Gene3D" id="3.90.79.10">
    <property type="entry name" value="Nucleoside Triphosphate Pyrophosphohydrolase"/>
    <property type="match status" value="1"/>
</dbReference>
<feature type="domain" description="Nudix hydrolase" evidence="2">
    <location>
        <begin position="49"/>
        <end position="194"/>
    </location>
</feature>
<dbReference type="GO" id="GO:0019693">
    <property type="term" value="P:ribose phosphate metabolic process"/>
    <property type="evidence" value="ECO:0007669"/>
    <property type="project" value="TreeGrafter"/>
</dbReference>